<evidence type="ECO:0000313" key="3">
    <source>
        <dbReference type="Proteomes" id="UP001501417"/>
    </source>
</evidence>
<evidence type="ECO:0000313" key="2">
    <source>
        <dbReference type="EMBL" id="GAA4541185.1"/>
    </source>
</evidence>
<sequence length="104" mass="11523">MGPSRHDDAVEVFDALDADLDRACELSFDTSNTQQCLDFLERCERLRRQLQAVEHPLINNLAHQATPEELGGTLPHAIAEAALIGRAEASRRVREATTWVRGTG</sequence>
<organism evidence="2 3">
    <name type="scientific">Mycobacterium paraffinicum</name>
    <dbReference type="NCBI Taxonomy" id="53378"/>
    <lineage>
        <taxon>Bacteria</taxon>
        <taxon>Bacillati</taxon>
        <taxon>Actinomycetota</taxon>
        <taxon>Actinomycetes</taxon>
        <taxon>Mycobacteriales</taxon>
        <taxon>Mycobacteriaceae</taxon>
        <taxon>Mycobacterium</taxon>
    </lineage>
</organism>
<comment type="caution">
    <text evidence="2">The sequence shown here is derived from an EMBL/GenBank/DDBJ whole genome shotgun (WGS) entry which is preliminary data.</text>
</comment>
<dbReference type="EMBL" id="BAABGF010000030">
    <property type="protein sequence ID" value="GAA4541185.1"/>
    <property type="molecule type" value="Genomic_DNA"/>
</dbReference>
<feature type="domain" description="DUF222" evidence="1">
    <location>
        <begin position="39"/>
        <end position="97"/>
    </location>
</feature>
<reference evidence="3" key="1">
    <citation type="journal article" date="2019" name="Int. J. Syst. Evol. Microbiol.">
        <title>The Global Catalogue of Microorganisms (GCM) 10K type strain sequencing project: providing services to taxonomists for standard genome sequencing and annotation.</title>
        <authorList>
            <consortium name="The Broad Institute Genomics Platform"/>
            <consortium name="The Broad Institute Genome Sequencing Center for Infectious Disease"/>
            <person name="Wu L."/>
            <person name="Ma J."/>
        </authorList>
    </citation>
    <scope>NUCLEOTIDE SEQUENCE [LARGE SCALE GENOMIC DNA]</scope>
    <source>
        <strain evidence="3">JCM 17782</strain>
    </source>
</reference>
<protein>
    <submittedName>
        <fullName evidence="2">DUF222 domain-containing protein</fullName>
    </submittedName>
</protein>
<gene>
    <name evidence="2" type="ORF">GCM10023161_23260</name>
</gene>
<dbReference type="Proteomes" id="UP001501417">
    <property type="component" value="Unassembled WGS sequence"/>
</dbReference>
<keyword evidence="3" id="KW-1185">Reference proteome</keyword>
<name>A0ABP8RLL9_9MYCO</name>
<dbReference type="InterPro" id="IPR003870">
    <property type="entry name" value="DUF222"/>
</dbReference>
<dbReference type="Pfam" id="PF02720">
    <property type="entry name" value="DUF222"/>
    <property type="match status" value="1"/>
</dbReference>
<evidence type="ECO:0000259" key="1">
    <source>
        <dbReference type="Pfam" id="PF02720"/>
    </source>
</evidence>
<proteinExistence type="predicted"/>
<accession>A0ABP8RLL9</accession>